<sequence length="1167" mass="131160">MKKKIIFITSFFAAVFYNSQVTNTENYVQERTYLEPVEISNPDAKQINTVQYFDGLGRAKQIVNTKSSSLGNDVVTHFEYNEYGKQTKSYLPVPQAGSKNGGYYETPLNNASSIYGSEKIYAEKLSDYSPLNRPSQDIRVGNDWAFKPVFYTYSVNKDGEIKKYTATFNYATFQSSISLGGTYGNNQLYKNVIIDEDNNQTIEFKNGEGQLILLRKVLSPSENADTYYVYNDYNQLAFVIPPLASKTSQVDAEILDNLCYQYKYDNRNRLVEKKIPGNAWEYMVYDRQNRLVLTQDAILGSTNNNFAKKGWLFTKYDQFGRIVYTGFFANTATRAAMQTAINSMNANIGNNETRSSTPFAANGLDIFYTKSAFPTGSMTVLSVNYYDTYPPLPVGVTLPPYIINQEQAVLKDALGSRSTKSLPVASYIKNIDDDNWTKNYTWYDLKGRVIGSHSINYLGGYTKKELLLNFAGSNRETYTYHKRTPNDIEVKIKEVFEYDNQNRLISHKHRVNNHIEEPVAIFSYNELGQLKNKKIGKDYNDFSNPLQSIDYKYNIRGWLTDINDPDNLGTDFFALRLKYQSPQDSQYGIAKFNGNISEVDWKTSSDGIQRRYAYNYDSLNRLLKGTFLTPNLSSQSQNHFYDEEITYDLNGNIKTLNRFQAPPLGSSTALQIDELVYDYEISNKSNKLIKITDNRNNTSGYPIGGNIISYDLNGNITSQKDKGITNIIYNYLSLPKEIVATQGNTKYFYNSSGVKLRKTFETKTTDYLEGFQYENGVLKFIPTGEGMYNFERSEYMYDYKDQLGNVRLTFVASDGGGTIILKENNYYPFGLLHQGYNGFDNLRDFDIPYKDKYNGKELQETGMYDYGARFYMPDLGRWGATDPLSELQFADSSYSYVFGNPIKFNDPTGMFGEDPPTKGYSANNPIDVGEIVLTGNRNSSLSFMGIQSLSAYHSSQDRLAAGIRASRAALATEKFEKNLAFAIGTFGMGGSNLVASAGWATFDTWLSYQEESLQDKAAQVQMAALVLVVVRKGNGIQNLLVTPDASRINLANGITRSTPLRMGSGELISAGWQHVVEGHFNRALGGTRSIFSITEDNLKSVLQSKTVVDAPITALTGGQFVRTVDTGTIVGNVGLTHGGGPTSWIKVITDYKGNLITTYPVTPPVIP</sequence>
<proteinExistence type="predicted"/>
<dbReference type="InterPro" id="IPR022385">
    <property type="entry name" value="Rhs_assc_core"/>
</dbReference>
<dbReference type="Proteomes" id="UP000198769">
    <property type="component" value="Unassembled WGS sequence"/>
</dbReference>
<name>A0A1I4YXD8_CHROL</name>
<accession>A0A1I4YXD8</accession>
<organism evidence="2 3">
    <name type="scientific">Chryseobacterium oleae</name>
    <dbReference type="NCBI Taxonomy" id="491207"/>
    <lineage>
        <taxon>Bacteria</taxon>
        <taxon>Pseudomonadati</taxon>
        <taxon>Bacteroidota</taxon>
        <taxon>Flavobacteriia</taxon>
        <taxon>Flavobacteriales</taxon>
        <taxon>Weeksellaceae</taxon>
        <taxon>Chryseobacterium group</taxon>
        <taxon>Chryseobacterium</taxon>
    </lineage>
</organism>
<evidence type="ECO:0000259" key="1">
    <source>
        <dbReference type="Pfam" id="PF20041"/>
    </source>
</evidence>
<feature type="domain" description="DUF6443" evidence="1">
    <location>
        <begin position="34"/>
        <end position="145"/>
    </location>
</feature>
<dbReference type="InterPro" id="IPR045619">
    <property type="entry name" value="DUF6443"/>
</dbReference>
<reference evidence="3" key="1">
    <citation type="submission" date="2016-10" db="EMBL/GenBank/DDBJ databases">
        <authorList>
            <person name="Varghese N."/>
            <person name="Submissions S."/>
        </authorList>
    </citation>
    <scope>NUCLEOTIDE SEQUENCE [LARGE SCALE GENOMIC DNA]</scope>
    <source>
        <strain evidence="3">DSM 25575</strain>
    </source>
</reference>
<dbReference type="EMBL" id="FOVD01000003">
    <property type="protein sequence ID" value="SFN42433.1"/>
    <property type="molecule type" value="Genomic_DNA"/>
</dbReference>
<dbReference type="OrthoDB" id="2972467at2"/>
<keyword evidence="3" id="KW-1185">Reference proteome</keyword>
<dbReference type="PANTHER" id="PTHR32305">
    <property type="match status" value="1"/>
</dbReference>
<dbReference type="AlphaFoldDB" id="A0A1I4YXD8"/>
<dbReference type="RefSeq" id="WP_090024923.1">
    <property type="nucleotide sequence ID" value="NZ_FOVD01000003.1"/>
</dbReference>
<evidence type="ECO:0000313" key="2">
    <source>
        <dbReference type="EMBL" id="SFN42433.1"/>
    </source>
</evidence>
<dbReference type="PANTHER" id="PTHR32305:SF15">
    <property type="entry name" value="PROTEIN RHSA-RELATED"/>
    <property type="match status" value="1"/>
</dbReference>
<dbReference type="Gene3D" id="2.180.10.10">
    <property type="entry name" value="RHS repeat-associated core"/>
    <property type="match status" value="1"/>
</dbReference>
<dbReference type="Pfam" id="PF20041">
    <property type="entry name" value="DUF6443"/>
    <property type="match status" value="1"/>
</dbReference>
<gene>
    <name evidence="2" type="ORF">SAMN05421594_2735</name>
</gene>
<dbReference type="InterPro" id="IPR050708">
    <property type="entry name" value="T6SS_VgrG/RHS"/>
</dbReference>
<dbReference type="NCBIfam" id="TIGR03696">
    <property type="entry name" value="Rhs_assc_core"/>
    <property type="match status" value="1"/>
</dbReference>
<protein>
    <submittedName>
        <fullName evidence="2">RHS repeat-associated core domain-containing protein</fullName>
    </submittedName>
</protein>
<evidence type="ECO:0000313" key="3">
    <source>
        <dbReference type="Proteomes" id="UP000198769"/>
    </source>
</evidence>